<dbReference type="Proteomes" id="UP000053562">
    <property type="component" value="Unassembled WGS sequence"/>
</dbReference>
<gene>
    <name evidence="1" type="ORF">PVIIG_05911</name>
</gene>
<dbReference type="AlphaFoldDB" id="A0A0J9S1E9"/>
<accession>A0A0J9S1E9</accession>
<protein>
    <recommendedName>
        <fullName evidence="3">Variable surface protein</fullName>
    </recommendedName>
</protein>
<evidence type="ECO:0000313" key="2">
    <source>
        <dbReference type="Proteomes" id="UP000053562"/>
    </source>
</evidence>
<sequence>MYDKFAQPLNEENNSPQAIACDRIKVYKGDHVDKQKKNINSFLLYDENYENDVLNKYCDILYIWLYFEIKKNKFSSSIIDKNFDESINMVRSSRKQKPCPYFSFSENLHEPENLMKLRIFIDNIETLKTILDNINELNNCSCLEYVYECINIYKDMHRVYCSGEKNKDPKNSDTCNIVDEFRTKYNLYIYKIKNEIYKLPYLSDINDMSKVRSTHIAHCSLDGKRQNSNYNNGNQSESYTQSNVTKVLGTMIGISSFLALSYKVKRYFYLNI</sequence>
<evidence type="ECO:0000313" key="1">
    <source>
        <dbReference type="EMBL" id="KMZ76581.1"/>
    </source>
</evidence>
<proteinExistence type="predicted"/>
<dbReference type="OrthoDB" id="10423329at2759"/>
<reference evidence="1 2" key="1">
    <citation type="submission" date="2011-08" db="EMBL/GenBank/DDBJ databases">
        <title>The Genome Sequence of Plasmodium vivax India VII.</title>
        <authorList>
            <consortium name="The Broad Institute Genome Sequencing Platform"/>
            <consortium name="The Broad Institute Genome Sequencing Center for Infectious Disease"/>
            <person name="Neafsey D."/>
            <person name="Carlton J."/>
            <person name="Barnwell J."/>
            <person name="Collins W."/>
            <person name="Escalante A."/>
            <person name="Mullikin J."/>
            <person name="Saul A."/>
            <person name="Guigo R."/>
            <person name="Camara F."/>
            <person name="Young S.K."/>
            <person name="Zeng Q."/>
            <person name="Gargeya S."/>
            <person name="Fitzgerald M."/>
            <person name="Haas B."/>
            <person name="Abouelleil A."/>
            <person name="Alvarado L."/>
            <person name="Arachchi H.M."/>
            <person name="Berlin A."/>
            <person name="Brown A."/>
            <person name="Chapman S.B."/>
            <person name="Chen Z."/>
            <person name="Dunbar C."/>
            <person name="Freedman E."/>
            <person name="Gearin G."/>
            <person name="Gellesch M."/>
            <person name="Goldberg J."/>
            <person name="Griggs A."/>
            <person name="Gujja S."/>
            <person name="Heiman D."/>
            <person name="Howarth C."/>
            <person name="Larson L."/>
            <person name="Lui A."/>
            <person name="MacDonald P.J.P."/>
            <person name="Montmayeur A."/>
            <person name="Murphy C."/>
            <person name="Neiman D."/>
            <person name="Pearson M."/>
            <person name="Priest M."/>
            <person name="Roberts A."/>
            <person name="Saif S."/>
            <person name="Shea T."/>
            <person name="Shenoy N."/>
            <person name="Sisk P."/>
            <person name="Stolte C."/>
            <person name="Sykes S."/>
            <person name="Wortman J."/>
            <person name="Nusbaum C."/>
            <person name="Birren B."/>
        </authorList>
    </citation>
    <scope>NUCLEOTIDE SEQUENCE [LARGE SCALE GENOMIC DNA]</scope>
    <source>
        <strain evidence="1 2">India VII</strain>
    </source>
</reference>
<organism evidence="1 2">
    <name type="scientific">Plasmodium vivax India VII</name>
    <dbReference type="NCBI Taxonomy" id="1077284"/>
    <lineage>
        <taxon>Eukaryota</taxon>
        <taxon>Sar</taxon>
        <taxon>Alveolata</taxon>
        <taxon>Apicomplexa</taxon>
        <taxon>Aconoidasida</taxon>
        <taxon>Haemosporida</taxon>
        <taxon>Plasmodiidae</taxon>
        <taxon>Plasmodium</taxon>
        <taxon>Plasmodium (Plasmodium)</taxon>
    </lineage>
</organism>
<evidence type="ECO:0008006" key="3">
    <source>
        <dbReference type="Google" id="ProtNLM"/>
    </source>
</evidence>
<name>A0A0J9S1E9_PLAVI</name>
<dbReference type="EMBL" id="KQ234687">
    <property type="protein sequence ID" value="KMZ76581.1"/>
    <property type="molecule type" value="Genomic_DNA"/>
</dbReference>